<feature type="binding site" evidence="10">
    <location>
        <begin position="196"/>
        <end position="198"/>
    </location>
    <ligand>
        <name>iminosuccinate</name>
        <dbReference type="ChEBI" id="CHEBI:77875"/>
    </ligand>
</feature>
<comment type="subcellular location">
    <subcellularLocation>
        <location evidence="10">Cytoplasm</location>
    </subcellularLocation>
</comment>
<evidence type="ECO:0000256" key="2">
    <source>
        <dbReference type="ARBA" id="ARBA00012669"/>
    </source>
</evidence>
<evidence type="ECO:0000256" key="5">
    <source>
        <dbReference type="ARBA" id="ARBA00022642"/>
    </source>
</evidence>
<evidence type="ECO:0000256" key="10">
    <source>
        <dbReference type="HAMAP-Rule" id="MF_00568"/>
    </source>
</evidence>
<dbReference type="InterPro" id="IPR003473">
    <property type="entry name" value="NadA"/>
</dbReference>
<comment type="catalytic activity">
    <reaction evidence="10">
        <text>iminosuccinate + dihydroxyacetone phosphate = quinolinate + phosphate + 2 H2O + H(+)</text>
        <dbReference type="Rhea" id="RHEA:25888"/>
        <dbReference type="ChEBI" id="CHEBI:15377"/>
        <dbReference type="ChEBI" id="CHEBI:15378"/>
        <dbReference type="ChEBI" id="CHEBI:29959"/>
        <dbReference type="ChEBI" id="CHEBI:43474"/>
        <dbReference type="ChEBI" id="CHEBI:57642"/>
        <dbReference type="ChEBI" id="CHEBI:77875"/>
        <dbReference type="EC" id="2.5.1.72"/>
    </reaction>
</comment>
<feature type="binding site" evidence="10">
    <location>
        <position position="213"/>
    </location>
    <ligand>
        <name>iminosuccinate</name>
        <dbReference type="ChEBI" id="CHEBI:77875"/>
    </ligand>
</feature>
<dbReference type="PANTHER" id="PTHR30573">
    <property type="entry name" value="QUINOLINATE SYNTHETASE A"/>
    <property type="match status" value="1"/>
</dbReference>
<feature type="binding site" evidence="10">
    <location>
        <position position="22"/>
    </location>
    <ligand>
        <name>iminosuccinate</name>
        <dbReference type="ChEBI" id="CHEBI:77875"/>
    </ligand>
</feature>
<comment type="similarity">
    <text evidence="10">Belongs to the quinolinate synthase family. Type 2 subfamily.</text>
</comment>
<dbReference type="Pfam" id="PF02445">
    <property type="entry name" value="NadA"/>
    <property type="match status" value="1"/>
</dbReference>
<dbReference type="FunFam" id="3.40.50.10800:FF:000003">
    <property type="entry name" value="Quinolinate synthase A"/>
    <property type="match status" value="1"/>
</dbReference>
<dbReference type="Proteomes" id="UP000199634">
    <property type="component" value="Unassembled WGS sequence"/>
</dbReference>
<dbReference type="HAMAP" id="MF_00568">
    <property type="entry name" value="NadA_type2"/>
    <property type="match status" value="1"/>
</dbReference>
<accession>A0A1H6LTX8</accession>
<keyword evidence="3 10" id="KW-0004">4Fe-4S</keyword>
<comment type="pathway">
    <text evidence="1 10">Cofactor biosynthesis; NAD(+) biosynthesis; quinolinate from iminoaspartate: step 1/1.</text>
</comment>
<evidence type="ECO:0000256" key="8">
    <source>
        <dbReference type="ARBA" id="ARBA00023004"/>
    </source>
</evidence>
<dbReference type="NCBIfam" id="TIGR00550">
    <property type="entry name" value="nadA"/>
    <property type="match status" value="1"/>
</dbReference>
<dbReference type="NCBIfam" id="NF006878">
    <property type="entry name" value="PRK09375.1-2"/>
    <property type="match status" value="1"/>
</dbReference>
<keyword evidence="12" id="KW-1185">Reference proteome</keyword>
<keyword evidence="5 10" id="KW-0662">Pyridine nucleotide biosynthesis</keyword>
<dbReference type="GO" id="GO:0046872">
    <property type="term" value="F:metal ion binding"/>
    <property type="evidence" value="ECO:0007669"/>
    <property type="project" value="UniProtKB-KW"/>
</dbReference>
<name>A0A1H6LTX8_9FLAO</name>
<dbReference type="PANTHER" id="PTHR30573:SF0">
    <property type="entry name" value="QUINOLINATE SYNTHASE, CHLOROPLASTIC"/>
    <property type="match status" value="1"/>
</dbReference>
<evidence type="ECO:0000313" key="12">
    <source>
        <dbReference type="Proteomes" id="UP000199634"/>
    </source>
</evidence>
<evidence type="ECO:0000256" key="4">
    <source>
        <dbReference type="ARBA" id="ARBA00022490"/>
    </source>
</evidence>
<dbReference type="OrthoDB" id="9801204at2"/>
<dbReference type="GO" id="GO:0005829">
    <property type="term" value="C:cytosol"/>
    <property type="evidence" value="ECO:0007669"/>
    <property type="project" value="TreeGrafter"/>
</dbReference>
<evidence type="ECO:0000313" key="11">
    <source>
        <dbReference type="EMBL" id="SEH89899.1"/>
    </source>
</evidence>
<comment type="cofactor">
    <cofactor evidence="10">
        <name>[4Fe-4S] cluster</name>
        <dbReference type="ChEBI" id="CHEBI:49883"/>
    </cofactor>
    <text evidence="10">Binds 1 [4Fe-4S] cluster per subunit.</text>
</comment>
<dbReference type="AlphaFoldDB" id="A0A1H6LTX8"/>
<dbReference type="UniPathway" id="UPA00253">
    <property type="reaction ID" value="UER00327"/>
</dbReference>
<proteinExistence type="inferred from homology"/>
<dbReference type="RefSeq" id="WP_091099963.1">
    <property type="nucleotide sequence ID" value="NZ_FNXE01000028.1"/>
</dbReference>
<keyword evidence="7 10" id="KW-0479">Metal-binding</keyword>
<dbReference type="EMBL" id="FNXE01000028">
    <property type="protein sequence ID" value="SEH89899.1"/>
    <property type="molecule type" value="Genomic_DNA"/>
</dbReference>
<evidence type="ECO:0000256" key="9">
    <source>
        <dbReference type="ARBA" id="ARBA00023014"/>
    </source>
</evidence>
<feature type="binding site" evidence="10">
    <location>
        <position position="265"/>
    </location>
    <ligand>
        <name>[4Fe-4S] cluster</name>
        <dbReference type="ChEBI" id="CHEBI:49883"/>
    </ligand>
</feature>
<evidence type="ECO:0000256" key="1">
    <source>
        <dbReference type="ARBA" id="ARBA00005065"/>
    </source>
</evidence>
<keyword evidence="9 10" id="KW-0411">Iron-sulfur</keyword>
<evidence type="ECO:0000256" key="3">
    <source>
        <dbReference type="ARBA" id="ARBA00022485"/>
    </source>
</evidence>
<evidence type="ECO:0000256" key="7">
    <source>
        <dbReference type="ARBA" id="ARBA00022723"/>
    </source>
</evidence>
<feature type="binding site" evidence="10">
    <location>
        <position position="127"/>
    </location>
    <ligand>
        <name>iminosuccinate</name>
        <dbReference type="ChEBI" id="CHEBI:77875"/>
    </ligand>
</feature>
<dbReference type="GO" id="GO:0051539">
    <property type="term" value="F:4 iron, 4 sulfur cluster binding"/>
    <property type="evidence" value="ECO:0007669"/>
    <property type="project" value="UniProtKB-KW"/>
</dbReference>
<dbReference type="InterPro" id="IPR036094">
    <property type="entry name" value="NadA_sf"/>
</dbReference>
<keyword evidence="8 10" id="KW-0408">Iron</keyword>
<dbReference type="EC" id="2.5.1.72" evidence="2 10"/>
<feature type="binding site" evidence="10">
    <location>
        <begin position="110"/>
        <end position="112"/>
    </location>
    <ligand>
        <name>iminosuccinate</name>
        <dbReference type="ChEBI" id="CHEBI:77875"/>
    </ligand>
</feature>
<dbReference type="STRING" id="1159016.SAMN02927937_02020"/>
<reference evidence="11 12" key="1">
    <citation type="submission" date="2016-10" db="EMBL/GenBank/DDBJ databases">
        <authorList>
            <person name="de Groot N.N."/>
        </authorList>
    </citation>
    <scope>NUCLEOTIDE SEQUENCE [LARGE SCALE GENOMIC DNA]</scope>
    <source>
        <strain evidence="11 12">CGMCC 1.10825</strain>
    </source>
</reference>
<protein>
    <recommendedName>
        <fullName evidence="2 10">Quinolinate synthase</fullName>
        <ecNumber evidence="2 10">2.5.1.72</ecNumber>
    </recommendedName>
</protein>
<keyword evidence="4 10" id="KW-0963">Cytoplasm</keyword>
<feature type="binding site" evidence="10">
    <location>
        <position position="84"/>
    </location>
    <ligand>
        <name>[4Fe-4S] cluster</name>
        <dbReference type="ChEBI" id="CHEBI:49883"/>
    </ligand>
</feature>
<evidence type="ECO:0000256" key="6">
    <source>
        <dbReference type="ARBA" id="ARBA00022679"/>
    </source>
</evidence>
<comment type="function">
    <text evidence="10">Catalyzes the condensation of iminoaspartate with dihydroxyacetone phosphate to form quinolinate.</text>
</comment>
<dbReference type="InterPro" id="IPR023066">
    <property type="entry name" value="Quinolinate_synth_type2"/>
</dbReference>
<dbReference type="Gene3D" id="3.40.50.10800">
    <property type="entry name" value="NadA-like"/>
    <property type="match status" value="3"/>
</dbReference>
<feature type="binding site" evidence="10">
    <location>
        <position position="170"/>
    </location>
    <ligand>
        <name>[4Fe-4S] cluster</name>
        <dbReference type="ChEBI" id="CHEBI:49883"/>
    </ligand>
</feature>
<dbReference type="SUPFAM" id="SSF142754">
    <property type="entry name" value="NadA-like"/>
    <property type="match status" value="1"/>
</dbReference>
<dbReference type="GO" id="GO:0034628">
    <property type="term" value="P:'de novo' NAD+ biosynthetic process from L-aspartate"/>
    <property type="evidence" value="ECO:0007669"/>
    <property type="project" value="TreeGrafter"/>
</dbReference>
<gene>
    <name evidence="10" type="primary">nadA</name>
    <name evidence="11" type="ORF">SAMN02927937_02020</name>
</gene>
<dbReference type="GO" id="GO:0008987">
    <property type="term" value="F:quinolinate synthetase A activity"/>
    <property type="evidence" value="ECO:0007669"/>
    <property type="project" value="UniProtKB-UniRule"/>
</dbReference>
<organism evidence="11 12">
    <name type="scientific">Paenimyroides marinum</name>
    <dbReference type="NCBI Taxonomy" id="1159016"/>
    <lineage>
        <taxon>Bacteria</taxon>
        <taxon>Pseudomonadati</taxon>
        <taxon>Bacteroidota</taxon>
        <taxon>Flavobacteriia</taxon>
        <taxon>Flavobacteriales</taxon>
        <taxon>Flavobacteriaceae</taxon>
        <taxon>Paenimyroides</taxon>
    </lineage>
</organism>
<keyword evidence="6 10" id="KW-0808">Transferase</keyword>
<sequence>MEDLKQKITALKKEKNTVILAHYYQDPEIQEIADYVGDSLGLSQEAEKTDADIILFAGVHFMAETAKLLNPQKKVILPDLKAGCSLADSCPPDAFKEFTKAHSDHIVITYVNCSAEIKAMSDLVCTSSNAEKIVNSVPENVPVIFAPDKNLGNYINSKTGRKMVLWDGSCIVHEAFSIDKLRTLYKEHPDTVIITHPESEAHILKTASYIGSTAGMINYVKQSAKQKFIVATEAGILFKMQQEVPDKALIPAPSVEDNTCACSECAYMKLNTLQKVYDCLVNESPEITVSEEVAKKALIPIKRMLKLSK</sequence>
<feature type="binding site" evidence="10">
    <location>
        <position position="39"/>
    </location>
    <ligand>
        <name>iminosuccinate</name>
        <dbReference type="ChEBI" id="CHEBI:77875"/>
    </ligand>
</feature>